<dbReference type="RefSeq" id="WP_075650041.1">
    <property type="nucleotide sequence ID" value="NZ_AP019657.1"/>
</dbReference>
<dbReference type="SUPFAM" id="SSF53448">
    <property type="entry name" value="Nucleotide-diphospho-sugar transferases"/>
    <property type="match status" value="1"/>
</dbReference>
<proteinExistence type="predicted"/>
<feature type="domain" description="Glycosyltransferase 2-like" evidence="1">
    <location>
        <begin position="5"/>
        <end position="124"/>
    </location>
</feature>
<dbReference type="CDD" id="cd00761">
    <property type="entry name" value="Glyco_tranf_GTA_type"/>
    <property type="match status" value="1"/>
</dbReference>
<protein>
    <submittedName>
        <fullName evidence="2">Glycosyl transferase</fullName>
    </submittedName>
</protein>
<keyword evidence="2" id="KW-0808">Transferase</keyword>
<dbReference type="Gene3D" id="3.90.550.10">
    <property type="entry name" value="Spore Coat Polysaccharide Biosynthesis Protein SpsA, Chain A"/>
    <property type="match status" value="1"/>
</dbReference>
<dbReference type="PANTHER" id="PTHR22916:SF3">
    <property type="entry name" value="UDP-GLCNAC:BETAGAL BETA-1,3-N-ACETYLGLUCOSAMINYLTRANSFERASE-LIKE PROTEIN 1"/>
    <property type="match status" value="1"/>
</dbReference>
<dbReference type="InterPro" id="IPR001173">
    <property type="entry name" value="Glyco_trans_2-like"/>
</dbReference>
<comment type="caution">
    <text evidence="2">The sequence shown here is derived from an EMBL/GenBank/DDBJ whole genome shotgun (WGS) entry which is preliminary data.</text>
</comment>
<gene>
    <name evidence="2" type="ORF">BIY21_14090</name>
</gene>
<reference evidence="2 3" key="1">
    <citation type="submission" date="2016-09" db="EMBL/GenBank/DDBJ databases">
        <title>Genomic Taxonomy of the Vibrionaceae.</title>
        <authorList>
            <person name="Gonzalez-Castillo A."/>
            <person name="Gomez-Gil B."/>
            <person name="Enciso-Ibarra K."/>
        </authorList>
    </citation>
    <scope>NUCLEOTIDE SEQUENCE [LARGE SCALE GENOMIC DNA]</scope>
    <source>
        <strain evidence="2 3">CAIM 1731</strain>
    </source>
</reference>
<sequence length="248" mass="28837">MPLVSIITPCYNPDAKLLETIVSVQNQTFKDYEHIIVDDASSIEHSSDITRMIEDDPKIRFIQRSWNAGPAVTRNRAISEARGRFIAFLDADDVWHPEKLEIQVRFMLENKVYLSYTSYEVVDTMGKVLGQRVPPESLTYHDILKSNQIGCLTAIYDSEALGKVYMPNVAKRQDMGLWLDILKKIDRAYGLLEKPLARYRLGRNTVSSNKLSVLKYQWRIYREVEKLPLLKSLNYFRHYAYRGVTRKI</sequence>
<dbReference type="Pfam" id="PF00535">
    <property type="entry name" value="Glycos_transf_2"/>
    <property type="match status" value="1"/>
</dbReference>
<dbReference type="Proteomes" id="UP000186206">
    <property type="component" value="Unassembled WGS sequence"/>
</dbReference>
<evidence type="ECO:0000259" key="1">
    <source>
        <dbReference type="Pfam" id="PF00535"/>
    </source>
</evidence>
<organism evidence="2 3">
    <name type="scientific">Vibrio ponticus</name>
    <dbReference type="NCBI Taxonomy" id="265668"/>
    <lineage>
        <taxon>Bacteria</taxon>
        <taxon>Pseudomonadati</taxon>
        <taxon>Pseudomonadota</taxon>
        <taxon>Gammaproteobacteria</taxon>
        <taxon>Vibrionales</taxon>
        <taxon>Vibrionaceae</taxon>
        <taxon>Vibrio</taxon>
    </lineage>
</organism>
<dbReference type="EMBL" id="MJMI01000100">
    <property type="protein sequence ID" value="OLQ89957.1"/>
    <property type="molecule type" value="Genomic_DNA"/>
</dbReference>
<accession>A0ABX3FI19</accession>
<name>A0ABX3FI19_9VIBR</name>
<evidence type="ECO:0000313" key="3">
    <source>
        <dbReference type="Proteomes" id="UP000186206"/>
    </source>
</evidence>
<dbReference type="PANTHER" id="PTHR22916">
    <property type="entry name" value="GLYCOSYLTRANSFERASE"/>
    <property type="match status" value="1"/>
</dbReference>
<keyword evidence="3" id="KW-1185">Reference proteome</keyword>
<evidence type="ECO:0000313" key="2">
    <source>
        <dbReference type="EMBL" id="OLQ89957.1"/>
    </source>
</evidence>
<dbReference type="GO" id="GO:0016740">
    <property type="term" value="F:transferase activity"/>
    <property type="evidence" value="ECO:0007669"/>
    <property type="project" value="UniProtKB-KW"/>
</dbReference>
<dbReference type="InterPro" id="IPR029044">
    <property type="entry name" value="Nucleotide-diphossugar_trans"/>
</dbReference>